<dbReference type="GO" id="GO:0005634">
    <property type="term" value="C:nucleus"/>
    <property type="evidence" value="ECO:0007669"/>
    <property type="project" value="TreeGrafter"/>
</dbReference>
<organism evidence="3 4">
    <name type="scientific">Stegodyphus mimosarum</name>
    <name type="common">African social velvet spider</name>
    <dbReference type="NCBI Taxonomy" id="407821"/>
    <lineage>
        <taxon>Eukaryota</taxon>
        <taxon>Metazoa</taxon>
        <taxon>Ecdysozoa</taxon>
        <taxon>Arthropoda</taxon>
        <taxon>Chelicerata</taxon>
        <taxon>Arachnida</taxon>
        <taxon>Araneae</taxon>
        <taxon>Araneomorphae</taxon>
        <taxon>Entelegynae</taxon>
        <taxon>Eresoidea</taxon>
        <taxon>Eresidae</taxon>
        <taxon>Stegodyphus</taxon>
    </lineage>
</organism>
<dbReference type="PANTHER" id="PTHR18834">
    <property type="entry name" value="STEROID RECEPTOR RNA ACTIVATOR 1"/>
    <property type="match status" value="1"/>
</dbReference>
<sequence length="212" mass="24114">MGITCLRLCIFFIACSWNDPPQLGFTEATGQRTKRNLLTKRVPFPLSELPQSTKQQSFPVGERKCGIDAVKILNTEKLTLASDIKENADVDKNAKEESSHSTLNVNESDEEILAFVTTTLKNILLENAEKCETLKEIDNRLNIMQRSWNSTISKEVKNMMFVLAKELSRGNVDAASKIHCILMVEHVREVKQWMVGVKHIIEIEKQKQNLQN</sequence>
<name>A0A087TQK4_STEMI</name>
<feature type="non-terminal residue" evidence="3">
    <location>
        <position position="212"/>
    </location>
</feature>
<dbReference type="OrthoDB" id="5982138at2759"/>
<dbReference type="STRING" id="407821.A0A087TQK4"/>
<dbReference type="AlphaFoldDB" id="A0A087TQK4"/>
<dbReference type="EMBL" id="KK116313">
    <property type="protein sequence ID" value="KFM67393.1"/>
    <property type="molecule type" value="Genomic_DNA"/>
</dbReference>
<keyword evidence="3" id="KW-0675">Receptor</keyword>
<keyword evidence="4" id="KW-1185">Reference proteome</keyword>
<accession>A0A087TQK4</accession>
<evidence type="ECO:0000313" key="3">
    <source>
        <dbReference type="EMBL" id="KFM67393.1"/>
    </source>
</evidence>
<feature type="domain" description="SRA1/Sec31" evidence="2">
    <location>
        <begin position="96"/>
        <end position="205"/>
    </location>
</feature>
<dbReference type="GO" id="GO:0003713">
    <property type="term" value="F:transcription coactivator activity"/>
    <property type="evidence" value="ECO:0007669"/>
    <property type="project" value="InterPro"/>
</dbReference>
<feature type="signal peptide" evidence="1">
    <location>
        <begin position="1"/>
        <end position="18"/>
    </location>
</feature>
<reference evidence="3 4" key="1">
    <citation type="submission" date="2013-11" db="EMBL/GenBank/DDBJ databases">
        <title>Genome sequencing of Stegodyphus mimosarum.</title>
        <authorList>
            <person name="Bechsgaard J."/>
        </authorList>
    </citation>
    <scope>NUCLEOTIDE SEQUENCE [LARGE SCALE GENOMIC DNA]</scope>
</reference>
<evidence type="ECO:0000313" key="4">
    <source>
        <dbReference type="Proteomes" id="UP000054359"/>
    </source>
</evidence>
<dbReference type="PANTHER" id="PTHR18834:SF2">
    <property type="entry name" value="STEROID RECEPTOR RNA ACTIVATOR 1"/>
    <property type="match status" value="1"/>
</dbReference>
<keyword evidence="1" id="KW-0732">Signal</keyword>
<dbReference type="Pfam" id="PF07304">
    <property type="entry name" value="SRA1"/>
    <property type="match status" value="1"/>
</dbReference>
<dbReference type="InterPro" id="IPR009917">
    <property type="entry name" value="SRA1/Sec31"/>
</dbReference>
<dbReference type="OMA" id="PRNFLNK"/>
<evidence type="ECO:0000256" key="1">
    <source>
        <dbReference type="SAM" id="SignalP"/>
    </source>
</evidence>
<dbReference type="Gene3D" id="1.20.940.10">
    <property type="entry name" value="Functional domain of the splicing factor Prp18"/>
    <property type="match status" value="1"/>
</dbReference>
<dbReference type="InterPro" id="IPR040243">
    <property type="entry name" value="Steroid_recept_RNA_1"/>
</dbReference>
<feature type="chain" id="PRO_5001829835" evidence="1">
    <location>
        <begin position="19"/>
        <end position="212"/>
    </location>
</feature>
<dbReference type="Proteomes" id="UP000054359">
    <property type="component" value="Unassembled WGS sequence"/>
</dbReference>
<gene>
    <name evidence="3" type="ORF">X975_21154</name>
</gene>
<protein>
    <submittedName>
        <fullName evidence="3">Steroid receptor RNA activator 1</fullName>
    </submittedName>
</protein>
<proteinExistence type="predicted"/>
<evidence type="ECO:0000259" key="2">
    <source>
        <dbReference type="Pfam" id="PF07304"/>
    </source>
</evidence>
<dbReference type="GO" id="GO:0006357">
    <property type="term" value="P:regulation of transcription by RNA polymerase II"/>
    <property type="evidence" value="ECO:0007669"/>
    <property type="project" value="InterPro"/>
</dbReference>